<dbReference type="Gene3D" id="2.30.30.40">
    <property type="entry name" value="SH3 Domains"/>
    <property type="match status" value="2"/>
</dbReference>
<evidence type="ECO:0000256" key="6">
    <source>
        <dbReference type="ARBA" id="ARBA00040640"/>
    </source>
</evidence>
<dbReference type="InterPro" id="IPR001452">
    <property type="entry name" value="SH3_domain"/>
</dbReference>
<dbReference type="STRING" id="61819.ENSACIP00000023482"/>
<dbReference type="InterPro" id="IPR043539">
    <property type="entry name" value="Grb2-like"/>
</dbReference>
<evidence type="ECO:0000256" key="8">
    <source>
        <dbReference type="PROSITE-ProRule" id="PRU00192"/>
    </source>
</evidence>
<dbReference type="Proteomes" id="UP000261340">
    <property type="component" value="Unplaced"/>
</dbReference>
<accession>A0A3Q0SKI3</accession>
<organism evidence="12 13">
    <name type="scientific">Amphilophus citrinellus</name>
    <name type="common">Midas cichlid</name>
    <name type="synonym">Cichlasoma citrinellum</name>
    <dbReference type="NCBI Taxonomy" id="61819"/>
    <lineage>
        <taxon>Eukaryota</taxon>
        <taxon>Metazoa</taxon>
        <taxon>Chordata</taxon>
        <taxon>Craniata</taxon>
        <taxon>Vertebrata</taxon>
        <taxon>Euteleostomi</taxon>
        <taxon>Actinopterygii</taxon>
        <taxon>Neopterygii</taxon>
        <taxon>Teleostei</taxon>
        <taxon>Neoteleostei</taxon>
        <taxon>Acanthomorphata</taxon>
        <taxon>Ovalentaria</taxon>
        <taxon>Cichlomorphae</taxon>
        <taxon>Cichliformes</taxon>
        <taxon>Cichlidae</taxon>
        <taxon>New World cichlids</taxon>
        <taxon>Cichlasomatinae</taxon>
        <taxon>Heroini</taxon>
        <taxon>Amphilophus</taxon>
    </lineage>
</organism>
<feature type="region of interest" description="Disordered" evidence="9">
    <location>
        <begin position="150"/>
        <end position="189"/>
    </location>
</feature>
<evidence type="ECO:0000256" key="7">
    <source>
        <dbReference type="PROSITE-ProRule" id="PRU00191"/>
    </source>
</evidence>
<dbReference type="SUPFAM" id="SSF50044">
    <property type="entry name" value="SH3-domain"/>
    <property type="match status" value="2"/>
</dbReference>
<dbReference type="Pfam" id="PF00017">
    <property type="entry name" value="SH2"/>
    <property type="match status" value="1"/>
</dbReference>
<dbReference type="FunFam" id="2.30.30.40:FF:000072">
    <property type="entry name" value="Unconventional Myosin IB"/>
    <property type="match status" value="1"/>
</dbReference>
<dbReference type="PRINTS" id="PR00452">
    <property type="entry name" value="SH3DOMAIN"/>
</dbReference>
<reference evidence="12" key="1">
    <citation type="submission" date="2025-08" db="UniProtKB">
        <authorList>
            <consortium name="Ensembl"/>
        </authorList>
    </citation>
    <scope>IDENTIFICATION</scope>
</reference>
<feature type="compositionally biased region" description="Basic and acidic residues" evidence="9">
    <location>
        <begin position="150"/>
        <end position="161"/>
    </location>
</feature>
<dbReference type="InterPro" id="IPR000980">
    <property type="entry name" value="SH2"/>
</dbReference>
<dbReference type="SMART" id="SM00252">
    <property type="entry name" value="SH2"/>
    <property type="match status" value="1"/>
</dbReference>
<dbReference type="InterPro" id="IPR036860">
    <property type="entry name" value="SH2_dom_sf"/>
</dbReference>
<protein>
    <recommendedName>
        <fullName evidence="6">Osteoclast-stimulating factor 1</fullName>
    </recommendedName>
</protein>
<evidence type="ECO:0000259" key="10">
    <source>
        <dbReference type="PROSITE" id="PS50001"/>
    </source>
</evidence>
<keyword evidence="3" id="KW-0040">ANK repeat</keyword>
<dbReference type="SMART" id="SM00326">
    <property type="entry name" value="SH3"/>
    <property type="match status" value="2"/>
</dbReference>
<feature type="domain" description="SH2" evidence="10">
    <location>
        <begin position="58"/>
        <end position="165"/>
    </location>
</feature>
<dbReference type="PROSITE" id="PS50002">
    <property type="entry name" value="SH3"/>
    <property type="match status" value="2"/>
</dbReference>
<keyword evidence="2 7" id="KW-0727">SH2 domain</keyword>
<dbReference type="Gene3D" id="3.30.505.10">
    <property type="entry name" value="SH2 domain"/>
    <property type="match status" value="1"/>
</dbReference>
<evidence type="ECO:0000256" key="3">
    <source>
        <dbReference type="ARBA" id="ARBA00023043"/>
    </source>
</evidence>
<feature type="domain" description="SH3" evidence="11">
    <location>
        <begin position="1"/>
        <end position="56"/>
    </location>
</feature>
<keyword evidence="4" id="KW-0449">Lipoprotein</keyword>
<dbReference type="AlphaFoldDB" id="A0A3Q0SKI3"/>
<feature type="domain" description="SH3" evidence="11">
    <location>
        <begin position="189"/>
        <end position="246"/>
    </location>
</feature>
<reference evidence="12" key="2">
    <citation type="submission" date="2025-09" db="UniProtKB">
        <authorList>
            <consortium name="Ensembl"/>
        </authorList>
    </citation>
    <scope>IDENTIFICATION</scope>
</reference>
<dbReference type="OMA" id="YIDIHIP"/>
<proteinExistence type="predicted"/>
<evidence type="ECO:0000256" key="5">
    <source>
        <dbReference type="ARBA" id="ARBA00037432"/>
    </source>
</evidence>
<evidence type="ECO:0000256" key="9">
    <source>
        <dbReference type="SAM" id="MobiDB-lite"/>
    </source>
</evidence>
<dbReference type="GeneTree" id="ENSGT00940000157307"/>
<name>A0A3Q0SKI3_AMPCI</name>
<evidence type="ECO:0000256" key="4">
    <source>
        <dbReference type="ARBA" id="ARBA00023288"/>
    </source>
</evidence>
<dbReference type="InterPro" id="IPR036028">
    <property type="entry name" value="SH3-like_dom_sf"/>
</dbReference>
<dbReference type="SUPFAM" id="SSF55550">
    <property type="entry name" value="SH2 domain"/>
    <property type="match status" value="1"/>
</dbReference>
<sequence length="246" mass="27959">MEAMAKFDFEATAEDDLSFKKGDCLKILQTSGNWYKAECSGNMGYVPKNFISIDLPSWYQENASRSDAQEILISQPVGAFLIRSSRNPAPGDFSISVRHPADVQHFKVMRDSSGQYYLWSKRFPSLNQLVEYYKRNSISKQDQIFLQETKKEQRGGSDKHLSAPLPSCPPSDRAPSPVPQVRNQPRKVSPTMQVRALYDFRAEETDELDFSAGDIISVLEFSDQAWWRGQLRGKTGLFPSNYTEPI</sequence>
<dbReference type="Pfam" id="PF00018">
    <property type="entry name" value="SH3_1"/>
    <property type="match status" value="2"/>
</dbReference>
<keyword evidence="1 8" id="KW-0728">SH3 domain</keyword>
<evidence type="ECO:0000256" key="1">
    <source>
        <dbReference type="ARBA" id="ARBA00022443"/>
    </source>
</evidence>
<evidence type="ECO:0000313" key="13">
    <source>
        <dbReference type="Proteomes" id="UP000261340"/>
    </source>
</evidence>
<comment type="function">
    <text evidence="5">Induces bone resorption, acting probably through a signaling cascade which results in the secretion of factor(s) enhancing osteoclast formation and activity.</text>
</comment>
<evidence type="ECO:0000259" key="11">
    <source>
        <dbReference type="PROSITE" id="PS50002"/>
    </source>
</evidence>
<evidence type="ECO:0000256" key="2">
    <source>
        <dbReference type="ARBA" id="ARBA00022999"/>
    </source>
</evidence>
<dbReference type="Ensembl" id="ENSACIT00000024098.1">
    <property type="protein sequence ID" value="ENSACIP00000023482.1"/>
    <property type="gene ID" value="ENSACIG00000018245.1"/>
</dbReference>
<evidence type="ECO:0000313" key="12">
    <source>
        <dbReference type="Ensembl" id="ENSACIP00000023482.1"/>
    </source>
</evidence>
<dbReference type="CDD" id="cd09941">
    <property type="entry name" value="SH2_Grb2_like"/>
    <property type="match status" value="1"/>
</dbReference>
<keyword evidence="13" id="KW-1185">Reference proteome</keyword>
<dbReference type="PROSITE" id="PS50001">
    <property type="entry name" value="SH2"/>
    <property type="match status" value="1"/>
</dbReference>
<dbReference type="PRINTS" id="PR00499">
    <property type="entry name" value="P67PHOX"/>
</dbReference>
<dbReference type="PRINTS" id="PR00401">
    <property type="entry name" value="SH2DOMAIN"/>
</dbReference>
<dbReference type="PANTHER" id="PTHR46037">
    <property type="entry name" value="PROTEIN ENHANCER OF SEVENLESS 2B"/>
    <property type="match status" value="1"/>
</dbReference>